<accession>A0A2P2JWR6</accession>
<dbReference type="AlphaFoldDB" id="A0A2P2JWR6"/>
<evidence type="ECO:0000256" key="1">
    <source>
        <dbReference type="SAM" id="Phobius"/>
    </source>
</evidence>
<name>A0A2P2JWR6_RHIMU</name>
<evidence type="ECO:0000313" key="2">
    <source>
        <dbReference type="EMBL" id="MBW97927.1"/>
    </source>
</evidence>
<keyword evidence="1" id="KW-0472">Membrane</keyword>
<protein>
    <submittedName>
        <fullName evidence="2">Uncharacterized protein</fullName>
    </submittedName>
</protein>
<reference evidence="2" key="1">
    <citation type="submission" date="2018-02" db="EMBL/GenBank/DDBJ databases">
        <title>Rhizophora mucronata_Transcriptome.</title>
        <authorList>
            <person name="Meera S.P."/>
            <person name="Sreeshan A."/>
            <person name="Augustine A."/>
        </authorList>
    </citation>
    <scope>NUCLEOTIDE SEQUENCE</scope>
    <source>
        <tissue evidence="2">Leaf</tissue>
    </source>
</reference>
<dbReference type="EMBL" id="GGEC01017444">
    <property type="protein sequence ID" value="MBW97927.1"/>
    <property type="molecule type" value="Transcribed_RNA"/>
</dbReference>
<feature type="transmembrane region" description="Helical" evidence="1">
    <location>
        <begin position="12"/>
        <end position="29"/>
    </location>
</feature>
<organism evidence="2">
    <name type="scientific">Rhizophora mucronata</name>
    <name type="common">Asiatic mangrove</name>
    <dbReference type="NCBI Taxonomy" id="61149"/>
    <lineage>
        <taxon>Eukaryota</taxon>
        <taxon>Viridiplantae</taxon>
        <taxon>Streptophyta</taxon>
        <taxon>Embryophyta</taxon>
        <taxon>Tracheophyta</taxon>
        <taxon>Spermatophyta</taxon>
        <taxon>Magnoliopsida</taxon>
        <taxon>eudicotyledons</taxon>
        <taxon>Gunneridae</taxon>
        <taxon>Pentapetalae</taxon>
        <taxon>rosids</taxon>
        <taxon>fabids</taxon>
        <taxon>Malpighiales</taxon>
        <taxon>Rhizophoraceae</taxon>
        <taxon>Rhizophora</taxon>
    </lineage>
</organism>
<feature type="transmembrane region" description="Helical" evidence="1">
    <location>
        <begin position="36"/>
        <end position="57"/>
    </location>
</feature>
<sequence length="58" mass="6986">MSNHEESWPKIILLSTVLNSLHFLLYFVYENRLQPFLLRWFLLFLSLLVGVFVSKIFI</sequence>
<keyword evidence="1" id="KW-0812">Transmembrane</keyword>
<keyword evidence="1" id="KW-1133">Transmembrane helix</keyword>
<proteinExistence type="predicted"/>